<dbReference type="PANTHER" id="PTHR10134">
    <property type="entry name" value="CYTOCHROME B-C1 COMPLEX SUBUNIT RIESKE, MITOCHONDRIAL"/>
    <property type="match status" value="1"/>
</dbReference>
<evidence type="ECO:0000259" key="10">
    <source>
        <dbReference type="PROSITE" id="PS51296"/>
    </source>
</evidence>
<evidence type="ECO:0000256" key="3">
    <source>
        <dbReference type="ARBA" id="ARBA00022714"/>
    </source>
</evidence>
<sequence>MTETGSHAPDAPLEPGAMARRRFLGCALAFGVAGPILVACSSSDGAAGSSGGGGDTSPAAGASLVAAADVPVGGGVALTDVKIVVTQPTEGQFKAFSAVCTHQGATIDKVEGGDMVCPLHGSRFSIKDGSVDNGPATNPLPEIAVKVQGGNVVKA</sequence>
<keyword evidence="4" id="KW-0479">Metal-binding</keyword>
<evidence type="ECO:0000256" key="4">
    <source>
        <dbReference type="ARBA" id="ARBA00022723"/>
    </source>
</evidence>
<dbReference type="CDD" id="cd03467">
    <property type="entry name" value="Rieske"/>
    <property type="match status" value="1"/>
</dbReference>
<organism evidence="11 12">
    <name type="scientific">Nocardioides marmoribigeumensis</name>
    <dbReference type="NCBI Taxonomy" id="433649"/>
    <lineage>
        <taxon>Bacteria</taxon>
        <taxon>Bacillati</taxon>
        <taxon>Actinomycetota</taxon>
        <taxon>Actinomycetes</taxon>
        <taxon>Propionibacteriales</taxon>
        <taxon>Nocardioidaceae</taxon>
        <taxon>Nocardioides</taxon>
    </lineage>
</organism>
<evidence type="ECO:0000256" key="5">
    <source>
        <dbReference type="ARBA" id="ARBA00023004"/>
    </source>
</evidence>
<keyword evidence="3" id="KW-0001">2Fe-2S</keyword>
<accession>A0ABU2C1I8</accession>
<proteinExistence type="predicted"/>
<dbReference type="InterPro" id="IPR036922">
    <property type="entry name" value="Rieske_2Fe-2S_sf"/>
</dbReference>
<evidence type="ECO:0000256" key="6">
    <source>
        <dbReference type="ARBA" id="ARBA00023014"/>
    </source>
</evidence>
<protein>
    <recommendedName>
        <fullName evidence="2">Cytochrome bc1 complex Rieske iron-sulfur subunit</fullName>
    </recommendedName>
    <alternativeName>
        <fullName evidence="8">Cytochrome bc1 reductase complex subunit QcrA</fullName>
    </alternativeName>
</protein>
<evidence type="ECO:0000313" key="11">
    <source>
        <dbReference type="EMBL" id="MDR7364510.1"/>
    </source>
</evidence>
<evidence type="ECO:0000256" key="7">
    <source>
        <dbReference type="ARBA" id="ARBA00023157"/>
    </source>
</evidence>
<dbReference type="PRINTS" id="PR00162">
    <property type="entry name" value="RIESKE"/>
</dbReference>
<dbReference type="Pfam" id="PF00355">
    <property type="entry name" value="Rieske"/>
    <property type="match status" value="1"/>
</dbReference>
<dbReference type="InterPro" id="IPR017941">
    <property type="entry name" value="Rieske_2Fe-2S"/>
</dbReference>
<feature type="domain" description="Rieske" evidence="10">
    <location>
        <begin position="62"/>
        <end position="154"/>
    </location>
</feature>
<keyword evidence="12" id="KW-1185">Reference proteome</keyword>
<evidence type="ECO:0000256" key="9">
    <source>
        <dbReference type="ARBA" id="ARBA00034078"/>
    </source>
</evidence>
<keyword evidence="7" id="KW-1015">Disulfide bond</keyword>
<dbReference type="Gene3D" id="2.102.10.10">
    <property type="entry name" value="Rieske [2Fe-2S] iron-sulphur domain"/>
    <property type="match status" value="1"/>
</dbReference>
<reference evidence="11 12" key="1">
    <citation type="submission" date="2023-07" db="EMBL/GenBank/DDBJ databases">
        <title>Sequencing the genomes of 1000 actinobacteria strains.</title>
        <authorList>
            <person name="Klenk H.-P."/>
        </authorList>
    </citation>
    <scope>NUCLEOTIDE SEQUENCE [LARGE SCALE GENOMIC DNA]</scope>
    <source>
        <strain evidence="11 12">DSM 19426</strain>
    </source>
</reference>
<dbReference type="PROSITE" id="PS51296">
    <property type="entry name" value="RIESKE"/>
    <property type="match status" value="1"/>
</dbReference>
<dbReference type="InterPro" id="IPR005805">
    <property type="entry name" value="Rieske_Fe-S_prot_C"/>
</dbReference>
<keyword evidence="5" id="KW-0408">Iron</keyword>
<comment type="function">
    <text evidence="1">Iron-sulfur subunit of the cytochrome bc1 complex, an essential component of the respiratory electron transport chain required for ATP synthesis. The bc1 complex catalyzes the oxidation of menaquinol and the reduction of cytochrome c in the respiratory chain. The bc1 complex operates through a Q-cycle mechanism that couples electron transfer to generation of the proton gradient that drives ATP synthesis.</text>
</comment>
<dbReference type="SUPFAM" id="SSF50022">
    <property type="entry name" value="ISP domain"/>
    <property type="match status" value="1"/>
</dbReference>
<name>A0ABU2C1I8_9ACTN</name>
<comment type="cofactor">
    <cofactor evidence="9">
        <name>[2Fe-2S] cluster</name>
        <dbReference type="ChEBI" id="CHEBI:190135"/>
    </cofactor>
</comment>
<evidence type="ECO:0000256" key="8">
    <source>
        <dbReference type="ARBA" id="ARBA00029586"/>
    </source>
</evidence>
<evidence type="ECO:0000256" key="1">
    <source>
        <dbReference type="ARBA" id="ARBA00002494"/>
    </source>
</evidence>
<keyword evidence="6" id="KW-0411">Iron-sulfur</keyword>
<gene>
    <name evidence="11" type="ORF">J2S63_004063</name>
</gene>
<dbReference type="Proteomes" id="UP001183648">
    <property type="component" value="Unassembled WGS sequence"/>
</dbReference>
<dbReference type="InterPro" id="IPR014349">
    <property type="entry name" value="Rieske_Fe-S_prot"/>
</dbReference>
<dbReference type="EMBL" id="JAVDYG010000001">
    <property type="protein sequence ID" value="MDR7364510.1"/>
    <property type="molecule type" value="Genomic_DNA"/>
</dbReference>
<evidence type="ECO:0000256" key="2">
    <source>
        <dbReference type="ARBA" id="ARBA00015816"/>
    </source>
</evidence>
<evidence type="ECO:0000313" key="12">
    <source>
        <dbReference type="Proteomes" id="UP001183648"/>
    </source>
</evidence>
<comment type="caution">
    <text evidence="11">The sequence shown here is derived from an EMBL/GenBank/DDBJ whole genome shotgun (WGS) entry which is preliminary data.</text>
</comment>
<dbReference type="RefSeq" id="WP_310306226.1">
    <property type="nucleotide sequence ID" value="NZ_BAAAPS010000006.1"/>
</dbReference>